<evidence type="ECO:0000259" key="4">
    <source>
        <dbReference type="Pfam" id="PF07859"/>
    </source>
</evidence>
<keyword evidence="2" id="KW-0378">Hydrolase</keyword>
<dbReference type="InterPro" id="IPR033140">
    <property type="entry name" value="Lipase_GDXG_put_SER_AS"/>
</dbReference>
<evidence type="ECO:0000256" key="3">
    <source>
        <dbReference type="PROSITE-ProRule" id="PRU10038"/>
    </source>
</evidence>
<dbReference type="PROSITE" id="PS01174">
    <property type="entry name" value="LIPASE_GDXG_SER"/>
    <property type="match status" value="1"/>
</dbReference>
<dbReference type="Pfam" id="PF07859">
    <property type="entry name" value="Abhydrolase_3"/>
    <property type="match status" value="1"/>
</dbReference>
<dbReference type="PANTHER" id="PTHR48081:SF8">
    <property type="entry name" value="ALPHA_BETA HYDROLASE FOLD-3 DOMAIN-CONTAINING PROTEIN-RELATED"/>
    <property type="match status" value="1"/>
</dbReference>
<gene>
    <name evidence="5" type="ORF">DEX24_07585</name>
</gene>
<name>A0A2U3ALS2_9BACL</name>
<dbReference type="InterPro" id="IPR029058">
    <property type="entry name" value="AB_hydrolase_fold"/>
</dbReference>
<dbReference type="EMBL" id="QFVR01000008">
    <property type="protein sequence ID" value="PWI25460.1"/>
    <property type="molecule type" value="Genomic_DNA"/>
</dbReference>
<feature type="domain" description="Alpha/beta hydrolase fold-3" evidence="4">
    <location>
        <begin position="80"/>
        <end position="286"/>
    </location>
</feature>
<dbReference type="GO" id="GO:0016787">
    <property type="term" value="F:hydrolase activity"/>
    <property type="evidence" value="ECO:0007669"/>
    <property type="project" value="UniProtKB-KW"/>
</dbReference>
<dbReference type="Proteomes" id="UP000245938">
    <property type="component" value="Unassembled WGS sequence"/>
</dbReference>
<dbReference type="SUPFAM" id="SSF53474">
    <property type="entry name" value="alpha/beta-Hydrolases"/>
    <property type="match status" value="1"/>
</dbReference>
<accession>A0A2U3ALS2</accession>
<dbReference type="InterPro" id="IPR050300">
    <property type="entry name" value="GDXG_lipolytic_enzyme"/>
</dbReference>
<dbReference type="InterPro" id="IPR013094">
    <property type="entry name" value="AB_hydrolase_3"/>
</dbReference>
<dbReference type="PANTHER" id="PTHR48081">
    <property type="entry name" value="AB HYDROLASE SUPERFAMILY PROTEIN C4A8.06C"/>
    <property type="match status" value="1"/>
</dbReference>
<dbReference type="AlphaFoldDB" id="A0A2U3ALS2"/>
<feature type="active site" evidence="3">
    <location>
        <position position="158"/>
    </location>
</feature>
<keyword evidence="6" id="KW-1185">Reference proteome</keyword>
<dbReference type="Gene3D" id="3.40.50.1820">
    <property type="entry name" value="alpha/beta hydrolase"/>
    <property type="match status" value="1"/>
</dbReference>
<evidence type="ECO:0000256" key="2">
    <source>
        <dbReference type="ARBA" id="ARBA00022801"/>
    </source>
</evidence>
<reference evidence="5 6" key="1">
    <citation type="submission" date="2018-05" db="EMBL/GenBank/DDBJ databases">
        <title>Kurthia sibirica genome sequence.</title>
        <authorList>
            <person name="Maclea K.S."/>
            <person name="Goen A.E."/>
        </authorList>
    </citation>
    <scope>NUCLEOTIDE SEQUENCE [LARGE SCALE GENOMIC DNA]</scope>
    <source>
        <strain evidence="5 6">ATCC 49154</strain>
    </source>
</reference>
<organism evidence="5 6">
    <name type="scientific">Kurthia sibirica</name>
    <dbReference type="NCBI Taxonomy" id="202750"/>
    <lineage>
        <taxon>Bacteria</taxon>
        <taxon>Bacillati</taxon>
        <taxon>Bacillota</taxon>
        <taxon>Bacilli</taxon>
        <taxon>Bacillales</taxon>
        <taxon>Caryophanaceae</taxon>
        <taxon>Kurthia</taxon>
    </lineage>
</organism>
<proteinExistence type="inferred from homology"/>
<evidence type="ECO:0000256" key="1">
    <source>
        <dbReference type="ARBA" id="ARBA00010515"/>
    </source>
</evidence>
<dbReference type="RefSeq" id="WP_109305820.1">
    <property type="nucleotide sequence ID" value="NZ_BJUF01000044.1"/>
</dbReference>
<evidence type="ECO:0000313" key="6">
    <source>
        <dbReference type="Proteomes" id="UP000245938"/>
    </source>
</evidence>
<sequence>MEEIFLTRAAKNYIEAYGNDKIFSIDDGQVSVDRRLPQQKMINLSSIEKTLNTHFLARDGETIRSRIYIPKHDGQELPVIVYFHGGGWVLGDIDYMDGGCQYLSHFSKAIVISIEYRLAPEYAYPTPLYDAYDGLLWAVKNDLHLPINFAAISVAGDSAGGNLAAAVSALTIELNGPKLLSQLLIYPALDATTKRASYDHYGEGFGLNKYEMNDYYEHYIQQRQDFHHFTVSPLLFTNKKLLPPTIIISAQYDVLNDEAAQYIADLQAYDIVTEHHILPGLIHSYFSKMDYFEVETADTTKRLARFMLTQLNTK</sequence>
<evidence type="ECO:0000313" key="5">
    <source>
        <dbReference type="EMBL" id="PWI25460.1"/>
    </source>
</evidence>
<dbReference type="OrthoDB" id="9815425at2"/>
<comment type="caution">
    <text evidence="5">The sequence shown here is derived from an EMBL/GenBank/DDBJ whole genome shotgun (WGS) entry which is preliminary data.</text>
</comment>
<comment type="similarity">
    <text evidence="1">Belongs to the 'GDXG' lipolytic enzyme family.</text>
</comment>
<protein>
    <submittedName>
        <fullName evidence="5">Esterase</fullName>
    </submittedName>
</protein>